<dbReference type="Pfam" id="PF06209">
    <property type="entry name" value="COBRA1"/>
    <property type="match status" value="1"/>
</dbReference>
<protein>
    <submittedName>
        <fullName evidence="1">Negative elongation factor B</fullName>
    </submittedName>
</protein>
<dbReference type="EMBL" id="CASHTH010003024">
    <property type="protein sequence ID" value="CAI8039146.1"/>
    <property type="molecule type" value="Genomic_DNA"/>
</dbReference>
<evidence type="ECO:0000313" key="1">
    <source>
        <dbReference type="EMBL" id="CAI8039146.1"/>
    </source>
</evidence>
<dbReference type="AlphaFoldDB" id="A0AA35X499"/>
<organism evidence="1 2">
    <name type="scientific">Geodia barretti</name>
    <name type="common">Barrett's horny sponge</name>
    <dbReference type="NCBI Taxonomy" id="519541"/>
    <lineage>
        <taxon>Eukaryota</taxon>
        <taxon>Metazoa</taxon>
        <taxon>Porifera</taxon>
        <taxon>Demospongiae</taxon>
        <taxon>Heteroscleromorpha</taxon>
        <taxon>Tetractinellida</taxon>
        <taxon>Astrophorina</taxon>
        <taxon>Geodiidae</taxon>
        <taxon>Geodia</taxon>
    </lineage>
</organism>
<dbReference type="PANTHER" id="PTHR13503">
    <property type="entry name" value="NEGATIVE ELONGATION FACTOR COMPLEX MEMBER B"/>
    <property type="match status" value="1"/>
</dbReference>
<evidence type="ECO:0000313" key="2">
    <source>
        <dbReference type="Proteomes" id="UP001174909"/>
    </source>
</evidence>
<sequence>MEENYIERVFEETEDGLDTISSVQDEARVRVSSMHPALPILDLHGVTRTGVHDSLFAALQAKLLGRVDELDQKGLAKLLEKCFRHISSKELRGVCLQIMQKLPEVDEKYLLHISDNQELYQACPIEVKRQIWQTNQGFFGEAVSPLLDLYIAEKESILFSTHETGEKKTPTSFLSIPPKIRRQSQVMQDLVHMVRSSQDLYNTLLQFLRTLFLRTQVSHYCTLRADILMSLHELDSTGRLCECDPCHKFAWCLDACIRAGFVDEKKSRELYSFLEGIEPGRETLGDVAMLLRDPYALNAICSSILKCLTELYENYKLPRESSELECLLRLLQLGTSAHAIMDSESYHETALDVELLIKFLPELLSIMSENTLRAIAHKFKEEYRPFTSSPHFVTALSNPCAMHITCFYALGLLAKKELKSFSLVLPLVAKGYTQSESAQLPDIFLHLLVVGLLEYPVSIRETTMQAILREFWLVCAQSSETALLHLCHLLWGLHSKINPGILEEILDEMKPGDGQSEVAHQQYRTLMEHIEDS</sequence>
<gene>
    <name evidence="1" type="ORF">GBAR_LOCUS21762</name>
</gene>
<dbReference type="PANTHER" id="PTHR13503:SF3">
    <property type="entry name" value="NEGATIVE ELONGATION FACTOR B"/>
    <property type="match status" value="1"/>
</dbReference>
<proteinExistence type="predicted"/>
<dbReference type="GO" id="GO:0034244">
    <property type="term" value="P:negative regulation of transcription elongation by RNA polymerase II"/>
    <property type="evidence" value="ECO:0007669"/>
    <property type="project" value="TreeGrafter"/>
</dbReference>
<dbReference type="InterPro" id="IPR010405">
    <property type="entry name" value="COBRA1"/>
</dbReference>
<keyword evidence="2" id="KW-1185">Reference proteome</keyword>
<keyword evidence="1" id="KW-0251">Elongation factor</keyword>
<name>A0AA35X499_GEOBA</name>
<dbReference type="Proteomes" id="UP001174909">
    <property type="component" value="Unassembled WGS sequence"/>
</dbReference>
<keyword evidence="1" id="KW-0648">Protein biosynthesis</keyword>
<dbReference type="GO" id="GO:0032021">
    <property type="term" value="C:NELF complex"/>
    <property type="evidence" value="ECO:0007669"/>
    <property type="project" value="TreeGrafter"/>
</dbReference>
<accession>A0AA35X499</accession>
<dbReference type="GO" id="GO:0003746">
    <property type="term" value="F:translation elongation factor activity"/>
    <property type="evidence" value="ECO:0007669"/>
    <property type="project" value="UniProtKB-KW"/>
</dbReference>
<reference evidence="1" key="1">
    <citation type="submission" date="2023-03" db="EMBL/GenBank/DDBJ databases">
        <authorList>
            <person name="Steffen K."/>
            <person name="Cardenas P."/>
        </authorList>
    </citation>
    <scope>NUCLEOTIDE SEQUENCE</scope>
</reference>
<comment type="caution">
    <text evidence="1">The sequence shown here is derived from an EMBL/GenBank/DDBJ whole genome shotgun (WGS) entry which is preliminary data.</text>
</comment>